<evidence type="ECO:0000313" key="2">
    <source>
        <dbReference type="Proteomes" id="UP000095464"/>
    </source>
</evidence>
<dbReference type="RefSeq" id="WP_069854208.1">
    <property type="nucleotide sequence ID" value="NZ_LNPX01000001.1"/>
</dbReference>
<dbReference type="Proteomes" id="UP000095464">
    <property type="component" value="Unassembled WGS sequence"/>
</dbReference>
<accession>A0AAP7IG16</accession>
<dbReference type="EMBL" id="LNPX01000001">
    <property type="protein sequence ID" value="OEK59082.1"/>
    <property type="molecule type" value="Genomic_DNA"/>
</dbReference>
<organism evidence="1 2">
    <name type="scientific">Staphylococcus equorum</name>
    <dbReference type="NCBI Taxonomy" id="246432"/>
    <lineage>
        <taxon>Bacteria</taxon>
        <taxon>Bacillati</taxon>
        <taxon>Bacillota</taxon>
        <taxon>Bacilli</taxon>
        <taxon>Bacillales</taxon>
        <taxon>Staphylococcaceae</taxon>
        <taxon>Staphylococcus</taxon>
    </lineage>
</organism>
<name>A0AAP7IG16_9STAP</name>
<protein>
    <submittedName>
        <fullName evidence="1">Uncharacterized protein</fullName>
    </submittedName>
</protein>
<comment type="caution">
    <text evidence="1">The sequence shown here is derived from an EMBL/GenBank/DDBJ whole genome shotgun (WGS) entry which is preliminary data.</text>
</comment>
<reference evidence="2" key="1">
    <citation type="submission" date="2015-11" db="EMBL/GenBank/DDBJ databases">
        <title>Genomic diversity of Staphylococcus saprophyticus strains from urinary tract infections, animal surfaces, and fermented foods.</title>
        <authorList>
            <person name="Wolfe B.E."/>
        </authorList>
    </citation>
    <scope>NUCLEOTIDE SEQUENCE [LARGE SCALE GENOMIC DNA]</scope>
    <source>
        <strain evidence="2">738_7</strain>
    </source>
</reference>
<gene>
    <name evidence="1" type="ORF">ASS94_00010</name>
</gene>
<evidence type="ECO:0000313" key="1">
    <source>
        <dbReference type="EMBL" id="OEK59082.1"/>
    </source>
</evidence>
<dbReference type="AlphaFoldDB" id="A0AAP7IG16"/>
<proteinExistence type="predicted"/>
<sequence length="67" mass="7967">MQKVYLAQEVEDNEVISTIGIFKNYDEAFKRSVELFEERGFSYSSDKDSDGYQKFEDEYSIESYIVR</sequence>